<gene>
    <name evidence="5" type="ORF">yc1106_09785</name>
</gene>
<feature type="domain" description="L-tryptophan decarboxylase PsiD-like" evidence="4">
    <location>
        <begin position="55"/>
        <end position="193"/>
    </location>
</feature>
<evidence type="ECO:0000256" key="3">
    <source>
        <dbReference type="SAM" id="MobiDB-lite"/>
    </source>
</evidence>
<name>A0A9Q8ZFM8_CURCL</name>
<dbReference type="AlphaFoldDB" id="A0A9Q8ZFM8"/>
<dbReference type="Pfam" id="PF12588">
    <property type="entry name" value="PSDC"/>
    <property type="match status" value="1"/>
</dbReference>
<protein>
    <recommendedName>
        <fullName evidence="4">L-tryptophan decarboxylase PsiD-like domain-containing protein</fullName>
    </recommendedName>
</protein>
<dbReference type="VEuPathDB" id="FungiDB:yc1106_09785"/>
<dbReference type="InterPro" id="IPR003817">
    <property type="entry name" value="PS_Dcarbxylase"/>
</dbReference>
<evidence type="ECO:0000313" key="6">
    <source>
        <dbReference type="Proteomes" id="UP001056012"/>
    </source>
</evidence>
<organism evidence="5 6">
    <name type="scientific">Curvularia clavata</name>
    <dbReference type="NCBI Taxonomy" id="95742"/>
    <lineage>
        <taxon>Eukaryota</taxon>
        <taxon>Fungi</taxon>
        <taxon>Dikarya</taxon>
        <taxon>Ascomycota</taxon>
        <taxon>Pezizomycotina</taxon>
        <taxon>Dothideomycetes</taxon>
        <taxon>Pleosporomycetidae</taxon>
        <taxon>Pleosporales</taxon>
        <taxon>Pleosporineae</taxon>
        <taxon>Pleosporaceae</taxon>
        <taxon>Curvularia</taxon>
    </lineage>
</organism>
<reference evidence="5" key="1">
    <citation type="submission" date="2021-12" db="EMBL/GenBank/DDBJ databases">
        <title>Curvularia clavata genome.</title>
        <authorList>
            <person name="Cao Y."/>
        </authorList>
    </citation>
    <scope>NUCLEOTIDE SEQUENCE</scope>
    <source>
        <strain evidence="5">Yc1106</strain>
    </source>
</reference>
<dbReference type="InterPro" id="IPR022237">
    <property type="entry name" value="PsiD-like"/>
</dbReference>
<dbReference type="GO" id="GO:0004609">
    <property type="term" value="F:phosphatidylserine decarboxylase activity"/>
    <property type="evidence" value="ECO:0007669"/>
    <property type="project" value="InterPro"/>
</dbReference>
<dbReference type="GO" id="GO:0006646">
    <property type="term" value="P:phosphatidylethanolamine biosynthetic process"/>
    <property type="evidence" value="ECO:0007669"/>
    <property type="project" value="TreeGrafter"/>
</dbReference>
<keyword evidence="6" id="KW-1185">Reference proteome</keyword>
<evidence type="ECO:0000256" key="1">
    <source>
        <dbReference type="ARBA" id="ARBA00022793"/>
    </source>
</evidence>
<dbReference type="EMBL" id="CP089281">
    <property type="protein sequence ID" value="USP82511.1"/>
    <property type="molecule type" value="Genomic_DNA"/>
</dbReference>
<dbReference type="PANTHER" id="PTHR10067:SF9">
    <property type="entry name" value="PHOSPHATIDYLSERINE DECARBOXYLASE FAMILY PROTEIN (AFU_ORTHOLOGUE AFUA_7G01730)"/>
    <property type="match status" value="1"/>
</dbReference>
<evidence type="ECO:0000259" key="4">
    <source>
        <dbReference type="Pfam" id="PF12588"/>
    </source>
</evidence>
<evidence type="ECO:0000256" key="2">
    <source>
        <dbReference type="ARBA" id="ARBA00023239"/>
    </source>
</evidence>
<dbReference type="OrthoDB" id="5973539at2759"/>
<evidence type="ECO:0000313" key="5">
    <source>
        <dbReference type="EMBL" id="USP82511.1"/>
    </source>
</evidence>
<feature type="region of interest" description="Disordered" evidence="3">
    <location>
        <begin position="1"/>
        <end position="23"/>
    </location>
</feature>
<keyword evidence="1" id="KW-0210">Decarboxylase</keyword>
<feature type="compositionally biased region" description="Basic and acidic residues" evidence="3">
    <location>
        <begin position="8"/>
        <end position="20"/>
    </location>
</feature>
<accession>A0A9Q8ZFM8</accession>
<dbReference type="GO" id="GO:0005739">
    <property type="term" value="C:mitochondrion"/>
    <property type="evidence" value="ECO:0007669"/>
    <property type="project" value="TreeGrafter"/>
</dbReference>
<dbReference type="PANTHER" id="PTHR10067">
    <property type="entry name" value="PHOSPHATIDYLSERINE DECARBOXYLASE"/>
    <property type="match status" value="1"/>
</dbReference>
<sequence length="454" mass="51758">MSPHKNKCHQENAKNVPQEHHMHRAGSWLPSDHRVHKKWLSGIIDRVESNPKELHPVLQEFKDLIENNTRIYILVNSMFEEIPTKKPYRNDPSGHKQVRDYHHMLELFNHILTTAPEWSDHDYSVGVVGTPFNAILDWPMGTPSGFAFFLDPEVNKMMKKVLNAWAEYLASPESAYVLSNDKISWLSEHGAHDLELTANVGQSSYKFHELFECDPEKKHYGFKSWDEFFTRRFREDKRPVADPDDDSVISNACESKPYRVSHNIAQRDRFWMKGQPYSLMDMLAMDPLHEEFIGGTIYQAFLSALSYHRWHSPVSGTVKKAYLVEGTYFSEPLFEGLGDPYNSDGISEDGEKTGQGYLTATATRAIIFIQADNPDLGLVCFMGIGMTEVSTCEMTVQEGDHLTRGDQLGMFHYGGSTHCILFRKGVKLEGFPNTDDAEHNVPVRSKLAVVKKAS</sequence>
<keyword evidence="2" id="KW-0456">Lyase</keyword>
<dbReference type="Pfam" id="PF02666">
    <property type="entry name" value="PS_Dcarbxylase"/>
    <property type="match status" value="1"/>
</dbReference>
<dbReference type="Proteomes" id="UP001056012">
    <property type="component" value="Chromosome 8"/>
</dbReference>
<proteinExistence type="predicted"/>